<proteinExistence type="predicted"/>
<dbReference type="PANTHER" id="PTHR41773">
    <property type="entry name" value="GTP PYROPHOSPHATASE-RELATED"/>
    <property type="match status" value="1"/>
</dbReference>
<dbReference type="PANTHER" id="PTHR41773:SF1">
    <property type="entry name" value="RELA_SPOT DOMAIN-CONTAINING PROTEIN"/>
    <property type="match status" value="1"/>
</dbReference>
<dbReference type="SMART" id="SM00954">
    <property type="entry name" value="RelA_SpoT"/>
    <property type="match status" value="1"/>
</dbReference>
<dbReference type="Pfam" id="PF04607">
    <property type="entry name" value="RelA_SpoT"/>
    <property type="match status" value="1"/>
</dbReference>
<organism evidence="2 3">
    <name type="scientific">Microbulbifer halophilus</name>
    <dbReference type="NCBI Taxonomy" id="453963"/>
    <lineage>
        <taxon>Bacteria</taxon>
        <taxon>Pseudomonadati</taxon>
        <taxon>Pseudomonadota</taxon>
        <taxon>Gammaproteobacteria</taxon>
        <taxon>Cellvibrionales</taxon>
        <taxon>Microbulbiferaceae</taxon>
        <taxon>Microbulbifer</taxon>
    </lineage>
</organism>
<feature type="domain" description="RelA/SpoT" evidence="1">
    <location>
        <begin position="33"/>
        <end position="182"/>
    </location>
</feature>
<sequence>MKKNIEGFELFQKHVKNFFESRSLSKYVHSVRHRIKDVNHFLDKIERKNNEDESRPEEERKGLINSENVFTRVTDIAGIRVLHLHISEFEYIHRAIMEKINDEEFTLYEDPKAYTWDPESGEYFESLGLKRELKESYYTSIHYVLRPNSRSHATCEVQIRTLLEEVWGEIDHTMNYPEPSTDSHCKEQIRVLARLVGAGTHLADSIMRRYGDKA</sequence>
<evidence type="ECO:0000259" key="1">
    <source>
        <dbReference type="SMART" id="SM00954"/>
    </source>
</evidence>
<dbReference type="SUPFAM" id="SSF81301">
    <property type="entry name" value="Nucleotidyltransferase"/>
    <property type="match status" value="1"/>
</dbReference>
<dbReference type="RefSeq" id="WP_265722730.1">
    <property type="nucleotide sequence ID" value="NZ_JAPIVK010000027.1"/>
</dbReference>
<dbReference type="CDD" id="cd05399">
    <property type="entry name" value="NT_Rel-Spo_like"/>
    <property type="match status" value="1"/>
</dbReference>
<protein>
    <submittedName>
        <fullName evidence="2">RelA/SpoT domain-containing protein</fullName>
    </submittedName>
</protein>
<evidence type="ECO:0000313" key="2">
    <source>
        <dbReference type="EMBL" id="MFD2311933.1"/>
    </source>
</evidence>
<dbReference type="Gene3D" id="3.30.460.10">
    <property type="entry name" value="Beta Polymerase, domain 2"/>
    <property type="match status" value="1"/>
</dbReference>
<name>A0ABW5EEE7_9GAMM</name>
<comment type="caution">
    <text evidence="2">The sequence shown here is derived from an EMBL/GenBank/DDBJ whole genome shotgun (WGS) entry which is preliminary data.</text>
</comment>
<dbReference type="InterPro" id="IPR007685">
    <property type="entry name" value="RelA_SpoT"/>
</dbReference>
<dbReference type="EMBL" id="JBHUJD010000024">
    <property type="protein sequence ID" value="MFD2311933.1"/>
    <property type="molecule type" value="Genomic_DNA"/>
</dbReference>
<dbReference type="InterPro" id="IPR043519">
    <property type="entry name" value="NT_sf"/>
</dbReference>
<keyword evidence="3" id="KW-1185">Reference proteome</keyword>
<accession>A0ABW5EEE7</accession>
<evidence type="ECO:0000313" key="3">
    <source>
        <dbReference type="Proteomes" id="UP001597425"/>
    </source>
</evidence>
<gene>
    <name evidence="2" type="ORF">ACFSKX_15995</name>
</gene>
<dbReference type="Proteomes" id="UP001597425">
    <property type="component" value="Unassembled WGS sequence"/>
</dbReference>
<reference evidence="3" key="1">
    <citation type="journal article" date="2019" name="Int. J. Syst. Evol. Microbiol.">
        <title>The Global Catalogue of Microorganisms (GCM) 10K type strain sequencing project: providing services to taxonomists for standard genome sequencing and annotation.</title>
        <authorList>
            <consortium name="The Broad Institute Genomics Platform"/>
            <consortium name="The Broad Institute Genome Sequencing Center for Infectious Disease"/>
            <person name="Wu L."/>
            <person name="Ma J."/>
        </authorList>
    </citation>
    <scope>NUCLEOTIDE SEQUENCE [LARGE SCALE GENOMIC DNA]</scope>
    <source>
        <strain evidence="3">KCTC 12848</strain>
    </source>
</reference>